<dbReference type="Pfam" id="PF10112">
    <property type="entry name" value="Halogen_Hydrol"/>
    <property type="match status" value="1"/>
</dbReference>
<dbReference type="RefSeq" id="WP_088214949.1">
    <property type="nucleotide sequence ID" value="NZ_NIPW01000010.1"/>
</dbReference>
<sequence length="300" mass="33221">MAERYRGPYSPGGDGSDTPRSEGSAPSRTIPPRRRRRRAGGRANFLFLAPVLFLLTAFSKEPVGMALGLAAFGVLELAAWLTHQGLVAEEAYEARNIARRPAIPRKLFGSVLTAAGLFLGGYVPGGSLVNPVIYAVLGFALHFFAFGPDPMRDKGMTGIDRFEGDRVARAVDEAESHLRDMKDAIKRAGDRRLEARVDRFADTARAMFRRVEADPRDLTGSRRYLGVYLLGARDATVKFADLYAQNRDPSARAAYEALLDDLETNFSSRTQDLLLNDRTDLDVEIDVLRERLQREGVKTD</sequence>
<dbReference type="OrthoDB" id="7375296at2"/>
<evidence type="ECO:0000313" key="3">
    <source>
        <dbReference type="EMBL" id="OWJ78965.1"/>
    </source>
</evidence>
<dbReference type="Proteomes" id="UP000196878">
    <property type="component" value="Unassembled WGS sequence"/>
</dbReference>
<feature type="transmembrane region" description="Helical" evidence="2">
    <location>
        <begin position="131"/>
        <end position="147"/>
    </location>
</feature>
<name>A0A212ADB9_9RHOB</name>
<evidence type="ECO:0000256" key="1">
    <source>
        <dbReference type="SAM" id="MobiDB-lite"/>
    </source>
</evidence>
<keyword evidence="2" id="KW-0812">Transmembrane</keyword>
<evidence type="ECO:0000256" key="2">
    <source>
        <dbReference type="SAM" id="Phobius"/>
    </source>
</evidence>
<feature type="transmembrane region" description="Helical" evidence="2">
    <location>
        <begin position="43"/>
        <end position="59"/>
    </location>
</feature>
<reference evidence="3 4" key="1">
    <citation type="submission" date="2016-12" db="EMBL/GenBank/DDBJ databases">
        <title>Comparison of Traditional DNA-DNA Hybridization with In Silico Genomic Analysis.</title>
        <authorList>
            <person name="Nicholson A.C."/>
            <person name="Humrighouse B.W."/>
            <person name="Graziano J."/>
            <person name="Lasker B."/>
            <person name="Whitney A.M."/>
            <person name="Mcquiston J.R."/>
        </authorList>
    </citation>
    <scope>NUCLEOTIDE SEQUENCE [LARGE SCALE GENOMIC DNA]</scope>
    <source>
        <strain evidence="3 4">H2240</strain>
    </source>
</reference>
<dbReference type="EMBL" id="NIPW01000010">
    <property type="protein sequence ID" value="OWJ78965.1"/>
    <property type="molecule type" value="Genomic_DNA"/>
</dbReference>
<protein>
    <recommendedName>
        <fullName evidence="5">5-bromo-4-chloroindolyl phosphate hydrolysis protein</fullName>
    </recommendedName>
</protein>
<dbReference type="InterPro" id="IPR018770">
    <property type="entry name" value="ChloroindolylP_hydrolase"/>
</dbReference>
<feature type="transmembrane region" description="Helical" evidence="2">
    <location>
        <begin position="107"/>
        <end position="125"/>
    </location>
</feature>
<dbReference type="AlphaFoldDB" id="A0A212ADB9"/>
<feature type="region of interest" description="Disordered" evidence="1">
    <location>
        <begin position="1"/>
        <end position="37"/>
    </location>
</feature>
<gene>
    <name evidence="3" type="ORF">CDV49_07705</name>
</gene>
<proteinExistence type="predicted"/>
<evidence type="ECO:0008006" key="5">
    <source>
        <dbReference type="Google" id="ProtNLM"/>
    </source>
</evidence>
<evidence type="ECO:0000313" key="4">
    <source>
        <dbReference type="Proteomes" id="UP000196878"/>
    </source>
</evidence>
<keyword evidence="4" id="KW-1185">Reference proteome</keyword>
<keyword evidence="2" id="KW-1133">Transmembrane helix</keyword>
<keyword evidence="2" id="KW-0472">Membrane</keyword>
<comment type="caution">
    <text evidence="3">The sequence shown here is derived from an EMBL/GenBank/DDBJ whole genome shotgun (WGS) entry which is preliminary data.</text>
</comment>
<organism evidence="3 4">
    <name type="scientific">Haematobacter genomosp. 1</name>
    <dbReference type="NCBI Taxonomy" id="366618"/>
    <lineage>
        <taxon>Bacteria</taxon>
        <taxon>Pseudomonadati</taxon>
        <taxon>Pseudomonadota</taxon>
        <taxon>Alphaproteobacteria</taxon>
        <taxon>Rhodobacterales</taxon>
        <taxon>Paracoccaceae</taxon>
        <taxon>Haematobacter</taxon>
    </lineage>
</organism>
<accession>A0A212ADB9</accession>
<feature type="transmembrane region" description="Helical" evidence="2">
    <location>
        <begin position="65"/>
        <end position="86"/>
    </location>
</feature>